<reference evidence="1 2" key="1">
    <citation type="submission" date="2016-01" db="EMBL/GenBank/DDBJ databases">
        <title>Genome sequence of Clostridium neopropionicum X4, DSM-3847.</title>
        <authorList>
            <person name="Poehlein A."/>
            <person name="Beck M.H."/>
            <person name="Bengelsdorf F.R."/>
            <person name="Daniel R."/>
            <person name="Duerre P."/>
        </authorList>
    </citation>
    <scope>NUCLEOTIDE SEQUENCE [LARGE SCALE GENOMIC DNA]</scope>
    <source>
        <strain evidence="1 2">DSM-3847</strain>
    </source>
</reference>
<dbReference type="STRING" id="36847.CLNEO_14500"/>
<keyword evidence="2" id="KW-1185">Reference proteome</keyword>
<dbReference type="PATRIC" id="fig|36847.3.peg.1688"/>
<gene>
    <name evidence="1" type="ORF">CLNEO_14500</name>
</gene>
<name>A0A136WEF8_9FIRM</name>
<dbReference type="AlphaFoldDB" id="A0A136WEF8"/>
<dbReference type="Proteomes" id="UP000070539">
    <property type="component" value="Unassembled WGS sequence"/>
</dbReference>
<organism evidence="1 2">
    <name type="scientific">Anaerotignum neopropionicum</name>
    <dbReference type="NCBI Taxonomy" id="36847"/>
    <lineage>
        <taxon>Bacteria</taxon>
        <taxon>Bacillati</taxon>
        <taxon>Bacillota</taxon>
        <taxon>Clostridia</taxon>
        <taxon>Lachnospirales</taxon>
        <taxon>Anaerotignaceae</taxon>
        <taxon>Anaerotignum</taxon>
    </lineage>
</organism>
<accession>A0A136WEF8</accession>
<dbReference type="OrthoDB" id="9813511at2"/>
<protein>
    <submittedName>
        <fullName evidence="1">Uncharacterized protein</fullName>
    </submittedName>
</protein>
<dbReference type="RefSeq" id="WP_066086721.1">
    <property type="nucleotide sequence ID" value="NZ_LRVM01000004.1"/>
</dbReference>
<proteinExistence type="predicted"/>
<evidence type="ECO:0000313" key="2">
    <source>
        <dbReference type="Proteomes" id="UP000070539"/>
    </source>
</evidence>
<comment type="caution">
    <text evidence="1">The sequence shown here is derived from an EMBL/GenBank/DDBJ whole genome shotgun (WGS) entry which is preliminary data.</text>
</comment>
<dbReference type="EMBL" id="LRVM01000004">
    <property type="protein sequence ID" value="KXL52908.1"/>
    <property type="molecule type" value="Genomic_DNA"/>
</dbReference>
<evidence type="ECO:0000313" key="1">
    <source>
        <dbReference type="EMBL" id="KXL52908.1"/>
    </source>
</evidence>
<sequence length="172" mass="19874">MKNELQSLRLFSPLFPHIYRKNEWGDMDDYREDLSAGEVLEYEDEILALIQKEKLPSEGERGLAVYLDDDLSRKVYSINPTVEEWNGELWGVTEMQTHGTLSSSEFAELTEWLSSQFSDGWGEGLEQREIKVEDGELYLSFWDSSDRFFIKPEDELKGSQSFGFGMTMGGMQ</sequence>